<reference evidence="1 2" key="1">
    <citation type="submission" date="2018-01" db="EMBL/GenBank/DDBJ databases">
        <authorList>
            <person name="Paulsen S."/>
            <person name="Gram L.K."/>
        </authorList>
    </citation>
    <scope>NUCLEOTIDE SEQUENCE [LARGE SCALE GENOMIC DNA]</scope>
    <source>
        <strain evidence="1 2">S3790</strain>
    </source>
</reference>
<gene>
    <name evidence="1" type="ORF">CWC19_15790</name>
</gene>
<reference evidence="2" key="2">
    <citation type="submission" date="2019-06" db="EMBL/GenBank/DDBJ databases">
        <title>Co-occurence of chitin degradation, pigmentation and bioactivity in marine Pseudoalteromonas.</title>
        <authorList>
            <person name="Sonnenschein E.C."/>
            <person name="Bech P.K."/>
        </authorList>
    </citation>
    <scope>NUCLEOTIDE SEQUENCE [LARGE SCALE GENOMIC DNA]</scope>
    <source>
        <strain evidence="2">S3790</strain>
    </source>
</reference>
<evidence type="ECO:0008006" key="3">
    <source>
        <dbReference type="Google" id="ProtNLM"/>
    </source>
</evidence>
<dbReference type="Proteomes" id="UP000307217">
    <property type="component" value="Unassembled WGS sequence"/>
</dbReference>
<organism evidence="1 2">
    <name type="scientific">Pseudoalteromonas aurantia</name>
    <dbReference type="NCBI Taxonomy" id="43654"/>
    <lineage>
        <taxon>Bacteria</taxon>
        <taxon>Pseudomonadati</taxon>
        <taxon>Pseudomonadota</taxon>
        <taxon>Gammaproteobacteria</taxon>
        <taxon>Alteromonadales</taxon>
        <taxon>Pseudoalteromonadaceae</taxon>
        <taxon>Pseudoalteromonas</taxon>
    </lineage>
</organism>
<dbReference type="AlphaFoldDB" id="A0A5S3V6B1"/>
<sequence length="120" mass="13139">MAEPLSIEMLRLSINMAATEQRLTLENIASGNKVGANYQAVDFSQLIESVQHESDSSRIATLSDNWVNVEATLTSKTTKQVVLDEEVALSMKAAGKYQKMIEVLNRKLALAELATNGGKR</sequence>
<evidence type="ECO:0000313" key="2">
    <source>
        <dbReference type="Proteomes" id="UP000307217"/>
    </source>
</evidence>
<name>A0A5S3V6B1_9GAMM</name>
<dbReference type="OrthoDB" id="201900at135622"/>
<dbReference type="RefSeq" id="WP_138592750.1">
    <property type="nucleotide sequence ID" value="NZ_PNBX01000073.1"/>
</dbReference>
<proteinExistence type="predicted"/>
<accession>A0A5S3V6B1</accession>
<comment type="caution">
    <text evidence="1">The sequence shown here is derived from an EMBL/GenBank/DDBJ whole genome shotgun (WGS) entry which is preliminary data.</text>
</comment>
<dbReference type="EMBL" id="PNBX01000073">
    <property type="protein sequence ID" value="TMO66625.1"/>
    <property type="molecule type" value="Genomic_DNA"/>
</dbReference>
<evidence type="ECO:0000313" key="1">
    <source>
        <dbReference type="EMBL" id="TMO66625.1"/>
    </source>
</evidence>
<protein>
    <recommendedName>
        <fullName evidence="3">Flagellar basal body rod protein FlgB</fullName>
    </recommendedName>
</protein>